<protein>
    <recommendedName>
        <fullName evidence="11">Cysteine protease</fullName>
        <ecNumber evidence="11">3.4.22.-</ecNumber>
    </recommendedName>
</protein>
<dbReference type="EMBL" id="PUHR01000034">
    <property type="protein sequence ID" value="KAG0669747.1"/>
    <property type="molecule type" value="Genomic_DNA"/>
</dbReference>
<dbReference type="GO" id="GO:0019786">
    <property type="term" value="F:protein-phosphatidylethanolamide deconjugating activity"/>
    <property type="evidence" value="ECO:0007669"/>
    <property type="project" value="InterPro"/>
</dbReference>
<comment type="catalytic activity">
    <reaction evidence="10">
        <text>[protein]-C-terminal L-amino acid-glycyl-phosphatidylethanolamide + H2O = [protein]-C-terminal L-amino acid-glycine + a 1,2-diacyl-sn-glycero-3-phosphoethanolamine</text>
        <dbReference type="Rhea" id="RHEA:67548"/>
        <dbReference type="Rhea" id="RHEA-COMP:17323"/>
        <dbReference type="Rhea" id="RHEA-COMP:17324"/>
        <dbReference type="ChEBI" id="CHEBI:15377"/>
        <dbReference type="ChEBI" id="CHEBI:64612"/>
        <dbReference type="ChEBI" id="CHEBI:172940"/>
        <dbReference type="ChEBI" id="CHEBI:172941"/>
    </reaction>
    <physiologicalReaction direction="left-to-right" evidence="10">
        <dbReference type="Rhea" id="RHEA:67549"/>
    </physiologicalReaction>
</comment>
<evidence type="ECO:0000256" key="9">
    <source>
        <dbReference type="ARBA" id="ARBA00023006"/>
    </source>
</evidence>
<gene>
    <name evidence="13" type="primary">ATG4</name>
    <name evidence="13" type="ORF">C6P45_003381</name>
</gene>
<dbReference type="InterPro" id="IPR038765">
    <property type="entry name" value="Papain-like_cys_pep_sf"/>
</dbReference>
<dbReference type="PANTHER" id="PTHR22624:SF49">
    <property type="entry name" value="CYSTEINE PROTEASE"/>
    <property type="match status" value="1"/>
</dbReference>
<dbReference type="EC" id="3.4.22.-" evidence="11"/>
<dbReference type="SUPFAM" id="SSF54001">
    <property type="entry name" value="Cysteine proteinases"/>
    <property type="match status" value="1"/>
</dbReference>
<accession>A0A9P6WE08</accession>
<keyword evidence="3" id="KW-0813">Transport</keyword>
<dbReference type="GO" id="GO:0000423">
    <property type="term" value="P:mitophagy"/>
    <property type="evidence" value="ECO:0007669"/>
    <property type="project" value="TreeGrafter"/>
</dbReference>
<sequence length="442" mass="50281">MTGTEAITEGNNERETNLVILGKKYKIKDKKQNLLDEEETPGFFSTLFPRANQDDSEFIKYLSNKLHFTYRTRFSPIQRSENGPSPMNFQRFLRDNPLNSIENIVSNPDCFTTDIGWGCMIRTGQSLLGNALQDANFGRDYNFNDDEKMNEMTLKKRDGIIKFSNMKPGQWFGPAATSTSIKELIEDFPQCGIDKCIISVSSGDIFQDVVERIFEEKEDSKILFLLGVKLGLTSINMECTDDIFTLLSNEFTVGIAGGRPSSSLYFFGYQGDELLYFDPHSPQPCLDQMTHATCTSTNYGRLNICDIDPSMLIGILINGIDDWDVFKIQCENLKIINIQQNHYSDIEGNFEEFDISSMESHQSSADTSHPDTSRNDYINIEPLTSKHDCNITHNEEPFENIQCKTQNIMILKSKNCSNETSELRYDVEPVLVENEGNNNHAF</sequence>
<comment type="subcellular location">
    <subcellularLocation>
        <location evidence="11">Nucleus</location>
    </subcellularLocation>
    <subcellularLocation>
        <location evidence="11">Cytoplasm</location>
    </subcellularLocation>
    <subcellularLocation>
        <location evidence="1">Preautophagosomal structure</location>
    </subcellularLocation>
</comment>
<keyword evidence="4 11" id="KW-0963">Cytoplasm</keyword>
<dbReference type="AlphaFoldDB" id="A0A9P6WE08"/>
<evidence type="ECO:0000256" key="5">
    <source>
        <dbReference type="ARBA" id="ARBA00022670"/>
    </source>
</evidence>
<comment type="similarity">
    <text evidence="2 11">Belongs to the peptidase C54 family.</text>
</comment>
<dbReference type="Pfam" id="PF03416">
    <property type="entry name" value="Peptidase_C54"/>
    <property type="match status" value="1"/>
</dbReference>
<dbReference type="GO" id="GO:0016485">
    <property type="term" value="P:protein processing"/>
    <property type="evidence" value="ECO:0007669"/>
    <property type="project" value="TreeGrafter"/>
</dbReference>
<organism evidence="13 14">
    <name type="scientific">Maudiozyma exigua</name>
    <name type="common">Yeast</name>
    <name type="synonym">Kazachstania exigua</name>
    <dbReference type="NCBI Taxonomy" id="34358"/>
    <lineage>
        <taxon>Eukaryota</taxon>
        <taxon>Fungi</taxon>
        <taxon>Dikarya</taxon>
        <taxon>Ascomycota</taxon>
        <taxon>Saccharomycotina</taxon>
        <taxon>Saccharomycetes</taxon>
        <taxon>Saccharomycetales</taxon>
        <taxon>Saccharomycetaceae</taxon>
        <taxon>Maudiozyma</taxon>
    </lineage>
</organism>
<comment type="function">
    <text evidence="11">Required for selective autophagic degradation of the nucleus (nucleophagy) as well as for mitophagy which contributes to regulate mitochondrial quantity and quality by eliminating the mitochondria to a basal level to fulfill cellular energy requirements and preventing excess ROS production.</text>
</comment>
<evidence type="ECO:0000259" key="12">
    <source>
        <dbReference type="Pfam" id="PF03416"/>
    </source>
</evidence>
<name>A0A9P6WE08_MAUEX</name>
<dbReference type="Proteomes" id="UP000750334">
    <property type="component" value="Unassembled WGS sequence"/>
</dbReference>
<dbReference type="GO" id="GO:0004197">
    <property type="term" value="F:cysteine-type endopeptidase activity"/>
    <property type="evidence" value="ECO:0007669"/>
    <property type="project" value="TreeGrafter"/>
</dbReference>
<dbReference type="GO" id="GO:0000407">
    <property type="term" value="C:phagophore assembly site"/>
    <property type="evidence" value="ECO:0007669"/>
    <property type="project" value="UniProtKB-SubCell"/>
</dbReference>
<dbReference type="GO" id="GO:0005634">
    <property type="term" value="C:nucleus"/>
    <property type="evidence" value="ECO:0007669"/>
    <property type="project" value="UniProtKB-SubCell"/>
</dbReference>
<evidence type="ECO:0000256" key="10">
    <source>
        <dbReference type="ARBA" id="ARBA00029362"/>
    </source>
</evidence>
<evidence type="ECO:0000256" key="7">
    <source>
        <dbReference type="ARBA" id="ARBA00022807"/>
    </source>
</evidence>
<evidence type="ECO:0000256" key="8">
    <source>
        <dbReference type="ARBA" id="ARBA00022927"/>
    </source>
</evidence>
<keyword evidence="8" id="KW-0653">Protein transport</keyword>
<evidence type="ECO:0000256" key="11">
    <source>
        <dbReference type="RuleBase" id="RU363115"/>
    </source>
</evidence>
<proteinExistence type="inferred from homology"/>
<dbReference type="GO" id="GO:0034727">
    <property type="term" value="P:piecemeal microautophagy of the nucleus"/>
    <property type="evidence" value="ECO:0007669"/>
    <property type="project" value="TreeGrafter"/>
</dbReference>
<dbReference type="InterPro" id="IPR005078">
    <property type="entry name" value="Peptidase_C54"/>
</dbReference>
<keyword evidence="6 11" id="KW-0378">Hydrolase</keyword>
<evidence type="ECO:0000256" key="4">
    <source>
        <dbReference type="ARBA" id="ARBA00022490"/>
    </source>
</evidence>
<evidence type="ECO:0000256" key="3">
    <source>
        <dbReference type="ARBA" id="ARBA00022448"/>
    </source>
</evidence>
<evidence type="ECO:0000256" key="1">
    <source>
        <dbReference type="ARBA" id="ARBA00004329"/>
    </source>
</evidence>
<comment type="caution">
    <text evidence="13">The sequence shown here is derived from an EMBL/GenBank/DDBJ whole genome shotgun (WGS) entry which is preliminary data.</text>
</comment>
<feature type="domain" description="Peptidase C54 catalytic" evidence="12">
    <location>
        <begin position="56"/>
        <end position="327"/>
    </location>
</feature>
<keyword evidence="9" id="KW-0072">Autophagy</keyword>
<evidence type="ECO:0000313" key="14">
    <source>
        <dbReference type="Proteomes" id="UP000750334"/>
    </source>
</evidence>
<dbReference type="InterPro" id="IPR046792">
    <property type="entry name" value="Peptidase_C54_cat"/>
</dbReference>
<reference evidence="13 14" key="1">
    <citation type="submission" date="2020-11" db="EMBL/GenBank/DDBJ databases">
        <title>Kefir isolates.</title>
        <authorList>
            <person name="Marcisauskas S."/>
            <person name="Kim Y."/>
            <person name="Blasche S."/>
        </authorList>
    </citation>
    <scope>NUCLEOTIDE SEQUENCE [LARGE SCALE GENOMIC DNA]</scope>
    <source>
        <strain evidence="13 14">OG2</strain>
    </source>
</reference>
<dbReference type="OrthoDB" id="2960936at2759"/>
<keyword evidence="5 11" id="KW-0645">Protease</keyword>
<evidence type="ECO:0000256" key="6">
    <source>
        <dbReference type="ARBA" id="ARBA00022801"/>
    </source>
</evidence>
<dbReference type="GO" id="GO:0035973">
    <property type="term" value="P:aggrephagy"/>
    <property type="evidence" value="ECO:0007669"/>
    <property type="project" value="TreeGrafter"/>
</dbReference>
<dbReference type="GO" id="GO:0000045">
    <property type="term" value="P:autophagosome assembly"/>
    <property type="evidence" value="ECO:0007669"/>
    <property type="project" value="TreeGrafter"/>
</dbReference>
<dbReference type="PANTHER" id="PTHR22624">
    <property type="entry name" value="CYSTEINE PROTEASE ATG4"/>
    <property type="match status" value="1"/>
</dbReference>
<keyword evidence="14" id="KW-1185">Reference proteome</keyword>
<keyword evidence="11" id="KW-0539">Nucleus</keyword>
<evidence type="ECO:0000313" key="13">
    <source>
        <dbReference type="EMBL" id="KAG0669747.1"/>
    </source>
</evidence>
<dbReference type="GO" id="GO:0015031">
    <property type="term" value="P:protein transport"/>
    <property type="evidence" value="ECO:0007669"/>
    <property type="project" value="UniProtKB-KW"/>
</dbReference>
<evidence type="ECO:0000256" key="2">
    <source>
        <dbReference type="ARBA" id="ARBA00010958"/>
    </source>
</evidence>
<keyword evidence="7" id="KW-0788">Thiol protease</keyword>